<protein>
    <submittedName>
        <fullName evidence="1">Oligoketide cyclase/lipid transport protein</fullName>
    </submittedName>
</protein>
<dbReference type="InterPro" id="IPR023393">
    <property type="entry name" value="START-like_dom_sf"/>
</dbReference>
<keyword evidence="2" id="KW-1185">Reference proteome</keyword>
<dbReference type="CDD" id="cd07812">
    <property type="entry name" value="SRPBCC"/>
    <property type="match status" value="1"/>
</dbReference>
<dbReference type="Pfam" id="PF10604">
    <property type="entry name" value="Polyketide_cyc2"/>
    <property type="match status" value="1"/>
</dbReference>
<proteinExistence type="predicted"/>
<dbReference type="InterPro" id="IPR019587">
    <property type="entry name" value="Polyketide_cyclase/dehydratase"/>
</dbReference>
<dbReference type="AlphaFoldDB" id="L0IBT6"/>
<dbReference type="EMBL" id="CP003050">
    <property type="protein sequence ID" value="AGB15701.1"/>
    <property type="molecule type" value="Genomic_DNA"/>
</dbReference>
<reference evidence="1" key="1">
    <citation type="submission" date="2011-09" db="EMBL/GenBank/DDBJ databases">
        <title>Complete sequence of Halovivax ruber XH-70.</title>
        <authorList>
            <consortium name="US DOE Joint Genome Institute"/>
            <person name="Lucas S."/>
            <person name="Han J."/>
            <person name="Lapidus A."/>
            <person name="Cheng J.-F."/>
            <person name="Goodwin L."/>
            <person name="Pitluck S."/>
            <person name="Peters L."/>
            <person name="Mikhailova N."/>
            <person name="Davenport K."/>
            <person name="Detter J.C."/>
            <person name="Han C."/>
            <person name="Tapia R."/>
            <person name="Land M."/>
            <person name="Hauser L."/>
            <person name="Kyrpides N."/>
            <person name="Ivanova N."/>
            <person name="Pagani I."/>
            <person name="Sproer C."/>
            <person name="Anderson I."/>
            <person name="Woyke T."/>
        </authorList>
    </citation>
    <scope>NUCLEOTIDE SEQUENCE</scope>
    <source>
        <strain evidence="1">XH-70</strain>
    </source>
</reference>
<sequence>MDRIVLSTLVHREPETVFETVRDFRTYPNYASVLDAVSADGDGGVGTRYDLDFSWWKLTYTARSEVTAIDAPERLAWRLREDVDAAGEWRIEPAPDAAPPDVETASRLFFDVAYDPHTADSNAISLPRFVSLDRVIGLVRPRLYDEAEKVVRRLVADIEGETRDVELTVHEQPGSSVL</sequence>
<name>L0IBT6_HALRX</name>
<dbReference type="SUPFAM" id="SSF55961">
    <property type="entry name" value="Bet v1-like"/>
    <property type="match status" value="1"/>
</dbReference>
<dbReference type="eggNOG" id="arCOG02899">
    <property type="taxonomic scope" value="Archaea"/>
</dbReference>
<dbReference type="KEGG" id="hru:Halru_1084"/>
<dbReference type="Proteomes" id="UP000010846">
    <property type="component" value="Chromosome"/>
</dbReference>
<evidence type="ECO:0000313" key="1">
    <source>
        <dbReference type="EMBL" id="AGB15701.1"/>
    </source>
</evidence>
<dbReference type="Gene3D" id="3.30.530.20">
    <property type="match status" value="1"/>
</dbReference>
<dbReference type="OrthoDB" id="167073at2157"/>
<evidence type="ECO:0000313" key="2">
    <source>
        <dbReference type="Proteomes" id="UP000010846"/>
    </source>
</evidence>
<dbReference type="RefSeq" id="WP_015300363.1">
    <property type="nucleotide sequence ID" value="NC_019964.1"/>
</dbReference>
<accession>L0IBT6</accession>
<dbReference type="HOGENOM" id="CLU_1507348_0_0_2"/>
<organism evidence="1 2">
    <name type="scientific">Halovivax ruber (strain DSM 18193 / JCM 13892 / XH-70)</name>
    <dbReference type="NCBI Taxonomy" id="797302"/>
    <lineage>
        <taxon>Archaea</taxon>
        <taxon>Methanobacteriati</taxon>
        <taxon>Methanobacteriota</taxon>
        <taxon>Stenosarchaea group</taxon>
        <taxon>Halobacteria</taxon>
        <taxon>Halobacteriales</taxon>
        <taxon>Natrialbaceae</taxon>
        <taxon>Halovivax</taxon>
    </lineage>
</organism>
<gene>
    <name evidence="1" type="ordered locus">Halru_1084</name>
</gene>
<dbReference type="GeneID" id="14375338"/>